<protein>
    <submittedName>
        <fullName evidence="2">Protein Jumonji</fullName>
    </submittedName>
</protein>
<accession>A0A5A9NNR1</accession>
<keyword evidence="3" id="KW-1185">Reference proteome</keyword>
<proteinExistence type="predicted"/>
<comment type="caution">
    <text evidence="2">The sequence shown here is derived from an EMBL/GenBank/DDBJ whole genome shotgun (WGS) entry which is preliminary data.</text>
</comment>
<evidence type="ECO:0000313" key="3">
    <source>
        <dbReference type="Proteomes" id="UP000324632"/>
    </source>
</evidence>
<feature type="region of interest" description="Disordered" evidence="1">
    <location>
        <begin position="48"/>
        <end position="69"/>
    </location>
</feature>
<dbReference type="Proteomes" id="UP000324632">
    <property type="component" value="Chromosome 16"/>
</dbReference>
<feature type="compositionally biased region" description="Acidic residues" evidence="1">
    <location>
        <begin position="115"/>
        <end position="127"/>
    </location>
</feature>
<reference evidence="2 3" key="1">
    <citation type="journal article" date="2019" name="Mol. Ecol. Resour.">
        <title>Chromosome-level genome assembly of Triplophysa tibetana, a fish adapted to the harsh high-altitude environment of the Tibetan Plateau.</title>
        <authorList>
            <person name="Yang X."/>
            <person name="Liu H."/>
            <person name="Ma Z."/>
            <person name="Zou Y."/>
            <person name="Zou M."/>
            <person name="Mao Y."/>
            <person name="Li X."/>
            <person name="Wang H."/>
            <person name="Chen T."/>
            <person name="Wang W."/>
            <person name="Yang R."/>
        </authorList>
    </citation>
    <scope>NUCLEOTIDE SEQUENCE [LARGE SCALE GENOMIC DNA]</scope>
    <source>
        <strain evidence="2">TTIB1903HZAU</strain>
        <tissue evidence="2">Muscle</tissue>
    </source>
</reference>
<dbReference type="EMBL" id="SOYY01000016">
    <property type="protein sequence ID" value="KAA0710611.1"/>
    <property type="molecule type" value="Genomic_DNA"/>
</dbReference>
<gene>
    <name evidence="2" type="ORF">E1301_Tti013066</name>
</gene>
<feature type="compositionally biased region" description="Polar residues" evidence="1">
    <location>
        <begin position="133"/>
        <end position="142"/>
    </location>
</feature>
<name>A0A5A9NNR1_9TELE</name>
<evidence type="ECO:0000256" key="1">
    <source>
        <dbReference type="SAM" id="MobiDB-lite"/>
    </source>
</evidence>
<dbReference type="AlphaFoldDB" id="A0A5A9NNR1"/>
<sequence>MPGLVNLMAPLYPSGLKGCGWIPCAISITHVAVWRLLENCRKPRLHAQRKFAQSQPNSPSTTPVKMADPSLPTPLTHITFLSRRRPKTEDFLTFICLRGSPALPGNMAFFGSSQDEADLDDEDEIEEEKPPSVASTSCQSTPKKGKLTGKINGFGKSLKIN</sequence>
<organism evidence="2 3">
    <name type="scientific">Triplophysa tibetana</name>
    <dbReference type="NCBI Taxonomy" id="1572043"/>
    <lineage>
        <taxon>Eukaryota</taxon>
        <taxon>Metazoa</taxon>
        <taxon>Chordata</taxon>
        <taxon>Craniata</taxon>
        <taxon>Vertebrata</taxon>
        <taxon>Euteleostomi</taxon>
        <taxon>Actinopterygii</taxon>
        <taxon>Neopterygii</taxon>
        <taxon>Teleostei</taxon>
        <taxon>Ostariophysi</taxon>
        <taxon>Cypriniformes</taxon>
        <taxon>Nemacheilidae</taxon>
        <taxon>Triplophysa</taxon>
    </lineage>
</organism>
<feature type="region of interest" description="Disordered" evidence="1">
    <location>
        <begin position="109"/>
        <end position="161"/>
    </location>
</feature>
<evidence type="ECO:0000313" key="2">
    <source>
        <dbReference type="EMBL" id="KAA0710611.1"/>
    </source>
</evidence>
<feature type="compositionally biased region" description="Polar residues" evidence="1">
    <location>
        <begin position="51"/>
        <end position="63"/>
    </location>
</feature>